<keyword evidence="2" id="KW-1185">Reference proteome</keyword>
<dbReference type="PATRIC" id="fig|1395513.3.peg.2573"/>
<gene>
    <name evidence="1" type="ORF">P343_12680</name>
</gene>
<evidence type="ECO:0000313" key="1">
    <source>
        <dbReference type="EMBL" id="EST11265.1"/>
    </source>
</evidence>
<accession>V6IVU5</accession>
<organism evidence="1 2">
    <name type="scientific">Sporolactobacillus laevolacticus DSM 442</name>
    <dbReference type="NCBI Taxonomy" id="1395513"/>
    <lineage>
        <taxon>Bacteria</taxon>
        <taxon>Bacillati</taxon>
        <taxon>Bacillota</taxon>
        <taxon>Bacilli</taxon>
        <taxon>Bacillales</taxon>
        <taxon>Sporolactobacillaceae</taxon>
        <taxon>Sporolactobacillus</taxon>
    </lineage>
</organism>
<name>V6IVU5_9BACL</name>
<dbReference type="EMBL" id="AWTC01000013">
    <property type="protein sequence ID" value="EST11265.1"/>
    <property type="molecule type" value="Genomic_DNA"/>
</dbReference>
<dbReference type="Proteomes" id="UP000018296">
    <property type="component" value="Unassembled WGS sequence"/>
</dbReference>
<comment type="caution">
    <text evidence="1">The sequence shown here is derived from an EMBL/GenBank/DDBJ whole genome shotgun (WGS) entry which is preliminary data.</text>
</comment>
<sequence>MKNFLDYKAEKEGIITPKSVIENLIKAINEGLVENVVFCVKTEDGEIKYGYSEQDQLQALGLFEAGKTLLLSDMDCY</sequence>
<dbReference type="AlphaFoldDB" id="V6IVU5"/>
<evidence type="ECO:0000313" key="2">
    <source>
        <dbReference type="Proteomes" id="UP000018296"/>
    </source>
</evidence>
<reference evidence="1 2" key="1">
    <citation type="journal article" date="2013" name="Genome Announc.">
        <title>Genome Sequence of Sporolactobacillus laevolacticus DSM442, an Efficient Polymer-Grade D-Lactate Producer from Agricultural Waste Cottonseed as a Nitrogen Source.</title>
        <authorList>
            <person name="Wang H."/>
            <person name="Wang L."/>
            <person name="Ju J."/>
            <person name="Yu B."/>
            <person name="Ma Y."/>
        </authorList>
    </citation>
    <scope>NUCLEOTIDE SEQUENCE [LARGE SCALE GENOMIC DNA]</scope>
    <source>
        <strain evidence="1 2">DSM 442</strain>
    </source>
</reference>
<dbReference type="OrthoDB" id="9782201at2"/>
<protein>
    <submittedName>
        <fullName evidence="1">Uncharacterized protein</fullName>
    </submittedName>
</protein>
<dbReference type="STRING" id="1395513.P343_12680"/>
<dbReference type="RefSeq" id="WP_023510777.1">
    <property type="nucleotide sequence ID" value="NZ_AWTC01000013.1"/>
</dbReference>
<proteinExistence type="predicted"/>